<dbReference type="EMBL" id="JAKEVZ010000001">
    <property type="protein sequence ID" value="MCF1749519.1"/>
    <property type="molecule type" value="Genomic_DNA"/>
</dbReference>
<organism evidence="3 4">
    <name type="scientific">Mariniradius sediminis</name>
    <dbReference type="NCBI Taxonomy" id="2909237"/>
    <lineage>
        <taxon>Bacteria</taxon>
        <taxon>Pseudomonadati</taxon>
        <taxon>Bacteroidota</taxon>
        <taxon>Cytophagia</taxon>
        <taxon>Cytophagales</taxon>
        <taxon>Cyclobacteriaceae</taxon>
        <taxon>Mariniradius</taxon>
    </lineage>
</organism>
<evidence type="ECO:0000259" key="2">
    <source>
        <dbReference type="Pfam" id="PF01464"/>
    </source>
</evidence>
<dbReference type="CDD" id="cd16894">
    <property type="entry name" value="MltD-like"/>
    <property type="match status" value="1"/>
</dbReference>
<accession>A0ABS9BNW2</accession>
<evidence type="ECO:0000313" key="4">
    <source>
        <dbReference type="Proteomes" id="UP001201449"/>
    </source>
</evidence>
<evidence type="ECO:0000313" key="3">
    <source>
        <dbReference type="EMBL" id="MCF1749519.1"/>
    </source>
</evidence>
<protein>
    <submittedName>
        <fullName evidence="3">Transglycosylase SLT domain-containing protein</fullName>
    </submittedName>
</protein>
<dbReference type="PANTHER" id="PTHR37423:SF2">
    <property type="entry name" value="MEMBRANE-BOUND LYTIC MUREIN TRANSGLYCOSYLASE C"/>
    <property type="match status" value="1"/>
</dbReference>
<sequence>MIVLYGLVGILLAWAIWKELKGNPEANQEEILIQTAEGESLRFTMPEPKARIFEIPATLTFAGEEVPMKLPDVRERFERELYVNVYWQSNMILLMKRSGKYLPTIEKILAEQGIPDDFKYLAMAESGLMNVVSPADARGFWQILKGTAKDYGLEVSDEVDERYHLEKSTKAACQYLKSAYAKFGNWTSVAASYNAGIAGIRKRKEEQHKNNYFDLHLVEETSRYLFRILAFKEIFENPEKYGFELGEKDFYHMPVFRELAVDQDIPDLAAWAIRHGSNYKELKMYNPWLRDRKLPVRRGRRYLIKLPVEN</sequence>
<comment type="caution">
    <text evidence="3">The sequence shown here is derived from an EMBL/GenBank/DDBJ whole genome shotgun (WGS) entry which is preliminary data.</text>
</comment>
<dbReference type="Pfam" id="PF01464">
    <property type="entry name" value="SLT"/>
    <property type="match status" value="1"/>
</dbReference>
<feature type="domain" description="Transglycosylase SLT" evidence="2">
    <location>
        <begin position="115"/>
        <end position="211"/>
    </location>
</feature>
<dbReference type="SUPFAM" id="SSF53955">
    <property type="entry name" value="Lysozyme-like"/>
    <property type="match status" value="1"/>
</dbReference>
<dbReference type="Gene3D" id="1.10.530.10">
    <property type="match status" value="1"/>
</dbReference>
<dbReference type="PANTHER" id="PTHR37423">
    <property type="entry name" value="SOLUBLE LYTIC MUREIN TRANSGLYCOSYLASE-RELATED"/>
    <property type="match status" value="1"/>
</dbReference>
<keyword evidence="4" id="KW-1185">Reference proteome</keyword>
<dbReference type="InterPro" id="IPR008258">
    <property type="entry name" value="Transglycosylase_SLT_dom_1"/>
</dbReference>
<comment type="similarity">
    <text evidence="1">Belongs to the transglycosylase Slt family.</text>
</comment>
<dbReference type="Proteomes" id="UP001201449">
    <property type="component" value="Unassembled WGS sequence"/>
</dbReference>
<evidence type="ECO:0000256" key="1">
    <source>
        <dbReference type="ARBA" id="ARBA00007734"/>
    </source>
</evidence>
<dbReference type="InterPro" id="IPR023346">
    <property type="entry name" value="Lysozyme-like_dom_sf"/>
</dbReference>
<proteinExistence type="inferred from homology"/>
<name>A0ABS9BNW2_9BACT</name>
<gene>
    <name evidence="3" type="ORF">L0U89_00435</name>
</gene>
<reference evidence="3 4" key="1">
    <citation type="submission" date="2022-01" db="EMBL/GenBank/DDBJ databases">
        <title>Mariniradius saccharolyticus sp. nov., isolated from sediment of a river.</title>
        <authorList>
            <person name="Liu H."/>
        </authorList>
    </citation>
    <scope>NUCLEOTIDE SEQUENCE [LARGE SCALE GENOMIC DNA]</scope>
    <source>
        <strain evidence="3 4">RY-2</strain>
    </source>
</reference>